<organism evidence="1 2">
    <name type="scientific">Celeribacter baekdonensis</name>
    <dbReference type="NCBI Taxonomy" id="875171"/>
    <lineage>
        <taxon>Bacteria</taxon>
        <taxon>Pseudomonadati</taxon>
        <taxon>Pseudomonadota</taxon>
        <taxon>Alphaproteobacteria</taxon>
        <taxon>Rhodobacterales</taxon>
        <taxon>Roseobacteraceae</taxon>
        <taxon>Celeribacter</taxon>
    </lineage>
</organism>
<dbReference type="EMBL" id="FNBL01000003">
    <property type="protein sequence ID" value="SDF34565.1"/>
    <property type="molecule type" value="Genomic_DNA"/>
</dbReference>
<gene>
    <name evidence="1" type="ORF">SAMN04488117_103400</name>
</gene>
<dbReference type="RefSeq" id="WP_074643452.1">
    <property type="nucleotide sequence ID" value="NZ_FNBL01000003.1"/>
</dbReference>
<name>A0A1G7KBL8_9RHOB</name>
<dbReference type="AlphaFoldDB" id="A0A1G7KBL8"/>
<accession>A0A1G7KBL8</accession>
<dbReference type="Proteomes" id="UP000182284">
    <property type="component" value="Unassembled WGS sequence"/>
</dbReference>
<protein>
    <submittedName>
        <fullName evidence="1">Uncharacterized protein</fullName>
    </submittedName>
</protein>
<evidence type="ECO:0000313" key="1">
    <source>
        <dbReference type="EMBL" id="SDF34565.1"/>
    </source>
</evidence>
<dbReference type="Pfam" id="PF22396">
    <property type="entry name" value="DUF6976"/>
    <property type="match status" value="1"/>
</dbReference>
<reference evidence="1 2" key="1">
    <citation type="submission" date="2016-10" db="EMBL/GenBank/DDBJ databases">
        <authorList>
            <person name="de Groot N.N."/>
        </authorList>
    </citation>
    <scope>NUCLEOTIDE SEQUENCE [LARGE SCALE GENOMIC DNA]</scope>
    <source>
        <strain evidence="1 2">DSM 27375</strain>
    </source>
</reference>
<dbReference type="InterPro" id="IPR054249">
    <property type="entry name" value="DUF6976"/>
</dbReference>
<dbReference type="OrthoDB" id="5622143at2"/>
<evidence type="ECO:0000313" key="2">
    <source>
        <dbReference type="Proteomes" id="UP000182284"/>
    </source>
</evidence>
<sequence length="332" mass="34990">MKNSMMSVADATRKINEGAVLLLAGSQEALSQLPKGKWIGGTSVYFVTEEGGKVDRENVFVTELDQATDARAVIYAGDDLANLSMNRFDNGLSMILIPAFSQAHSEFAIKGAEFPGIFDQPLLGWITGVHLDDLGSTTPKIFDGATGASFEEGAAVLHVEMPAGYVADIGILNLFQPDTEADLITFSENGFGAKTASVNGQIVDFAAYLTQKGIDTKLPLVANYAGAMVNVSFQTVDAEKGVAFYAPVVAGAEYHIAKPTGDYAASFAAKVEGDGANELSCNCILNYLYGDLEGKTTGTFTGPATFGEIAYILLNQTMVRVGVHPVAQSAVA</sequence>
<proteinExistence type="predicted"/>